<feature type="active site" description="Proton acceptor" evidence="6">
    <location>
        <position position="357"/>
    </location>
</feature>
<keyword evidence="3 7" id="KW-0808">Transferase</keyword>
<dbReference type="InterPro" id="IPR050215">
    <property type="entry name" value="Thiolase-like_sf_Thiolase"/>
</dbReference>
<dbReference type="PROSITE" id="PS00737">
    <property type="entry name" value="THIOLASE_2"/>
    <property type="match status" value="1"/>
</dbReference>
<organism evidence="10 11">
    <name type="scientific">Stenotrophomonas ginsengisoli</name>
    <dbReference type="NCBI Taxonomy" id="336566"/>
    <lineage>
        <taxon>Bacteria</taxon>
        <taxon>Pseudomonadati</taxon>
        <taxon>Pseudomonadota</taxon>
        <taxon>Gammaproteobacteria</taxon>
        <taxon>Lysobacterales</taxon>
        <taxon>Lysobacteraceae</taxon>
        <taxon>Stenotrophomonas</taxon>
    </lineage>
</organism>
<comment type="pathway">
    <text evidence="1">Lipid metabolism.</text>
</comment>
<dbReference type="GO" id="GO:0005737">
    <property type="term" value="C:cytoplasm"/>
    <property type="evidence" value="ECO:0007669"/>
    <property type="project" value="UniProtKB-ARBA"/>
</dbReference>
<dbReference type="PIRSF" id="PIRSF000429">
    <property type="entry name" value="Ac-CoA_Ac_transf"/>
    <property type="match status" value="1"/>
</dbReference>
<accession>A0A0R0CX72</accession>
<dbReference type="RefSeq" id="WP_057639001.1">
    <property type="nucleotide sequence ID" value="NZ_LDJM01000045.1"/>
</dbReference>
<dbReference type="OrthoDB" id="8951704at2"/>
<comment type="similarity">
    <text evidence="2 7">Belongs to the thiolase-like superfamily. Thiolase family.</text>
</comment>
<evidence type="ECO:0000259" key="9">
    <source>
        <dbReference type="Pfam" id="PF02803"/>
    </source>
</evidence>
<dbReference type="InterPro" id="IPR020613">
    <property type="entry name" value="Thiolase_CS"/>
</dbReference>
<dbReference type="Proteomes" id="UP000050956">
    <property type="component" value="Unassembled WGS sequence"/>
</dbReference>
<evidence type="ECO:0000256" key="7">
    <source>
        <dbReference type="RuleBase" id="RU003557"/>
    </source>
</evidence>
<evidence type="ECO:0000256" key="4">
    <source>
        <dbReference type="ARBA" id="ARBA00023315"/>
    </source>
</evidence>
<keyword evidence="4 7" id="KW-0012">Acyltransferase</keyword>
<dbReference type="PATRIC" id="fig|336566.3.peg.2453"/>
<evidence type="ECO:0000256" key="1">
    <source>
        <dbReference type="ARBA" id="ARBA00005189"/>
    </source>
</evidence>
<dbReference type="Pfam" id="PF02803">
    <property type="entry name" value="Thiolase_C"/>
    <property type="match status" value="1"/>
</dbReference>
<dbReference type="PROSITE" id="PS00098">
    <property type="entry name" value="THIOLASE_1"/>
    <property type="match status" value="1"/>
</dbReference>
<dbReference type="NCBIfam" id="TIGR01930">
    <property type="entry name" value="AcCoA-C-Actrans"/>
    <property type="match status" value="1"/>
</dbReference>
<feature type="active site" description="Proton acceptor" evidence="6">
    <location>
        <position position="387"/>
    </location>
</feature>
<feature type="active site" description="Acyl-thioester intermediate" evidence="6">
    <location>
        <position position="95"/>
    </location>
</feature>
<dbReference type="STRING" id="336566.ABB30_14410"/>
<dbReference type="SUPFAM" id="SSF53901">
    <property type="entry name" value="Thiolase-like"/>
    <property type="match status" value="2"/>
</dbReference>
<keyword evidence="11" id="KW-1185">Reference proteome</keyword>
<dbReference type="Pfam" id="PF00108">
    <property type="entry name" value="Thiolase_N"/>
    <property type="match status" value="1"/>
</dbReference>
<dbReference type="InterPro" id="IPR016039">
    <property type="entry name" value="Thiolase-like"/>
</dbReference>
<evidence type="ECO:0000256" key="3">
    <source>
        <dbReference type="ARBA" id="ARBA00022679"/>
    </source>
</evidence>
<dbReference type="InterPro" id="IPR002155">
    <property type="entry name" value="Thiolase"/>
</dbReference>
<dbReference type="PANTHER" id="PTHR43853">
    <property type="entry name" value="3-KETOACYL-COA THIOLASE, PEROXISOMAL"/>
    <property type="match status" value="1"/>
</dbReference>
<evidence type="ECO:0000259" key="8">
    <source>
        <dbReference type="Pfam" id="PF00108"/>
    </source>
</evidence>
<evidence type="ECO:0000256" key="2">
    <source>
        <dbReference type="ARBA" id="ARBA00010982"/>
    </source>
</evidence>
<dbReference type="GO" id="GO:0010124">
    <property type="term" value="P:phenylacetate catabolic process"/>
    <property type="evidence" value="ECO:0007669"/>
    <property type="project" value="TreeGrafter"/>
</dbReference>
<evidence type="ECO:0000256" key="5">
    <source>
        <dbReference type="ARBA" id="ARBA00024073"/>
    </source>
</evidence>
<reference evidence="10 11" key="1">
    <citation type="submission" date="2015-05" db="EMBL/GenBank/DDBJ databases">
        <title>Genome sequencing and analysis of members of genus Stenotrophomonas.</title>
        <authorList>
            <person name="Patil P.P."/>
            <person name="Midha S."/>
            <person name="Patil P.B."/>
        </authorList>
    </citation>
    <scope>NUCLEOTIDE SEQUENCE [LARGE SCALE GENOMIC DNA]</scope>
    <source>
        <strain evidence="10 11">DSM 24757</strain>
    </source>
</reference>
<dbReference type="PANTHER" id="PTHR43853:SF21">
    <property type="entry name" value="STEROID 3-KETOACYL-COA THIOLASE"/>
    <property type="match status" value="1"/>
</dbReference>
<dbReference type="GO" id="GO:0003988">
    <property type="term" value="F:acetyl-CoA C-acyltransferase activity"/>
    <property type="evidence" value="ECO:0007669"/>
    <property type="project" value="UniProtKB-EC"/>
</dbReference>
<evidence type="ECO:0000313" key="10">
    <source>
        <dbReference type="EMBL" id="KRG74303.1"/>
    </source>
</evidence>
<evidence type="ECO:0000313" key="11">
    <source>
        <dbReference type="Proteomes" id="UP000050956"/>
    </source>
</evidence>
<dbReference type="InterPro" id="IPR020615">
    <property type="entry name" value="Thiolase_acyl_enz_int_AS"/>
</dbReference>
<gene>
    <name evidence="10" type="ORF">ABB30_14410</name>
</gene>
<dbReference type="NCBIfam" id="NF006553">
    <property type="entry name" value="PRK09052.1"/>
    <property type="match status" value="1"/>
</dbReference>
<name>A0A0R0CX72_9GAMM</name>
<dbReference type="InterPro" id="IPR020617">
    <property type="entry name" value="Thiolase_C"/>
</dbReference>
<dbReference type="PROSITE" id="PS00099">
    <property type="entry name" value="THIOLASE_3"/>
    <property type="match status" value="1"/>
</dbReference>
<dbReference type="AlphaFoldDB" id="A0A0R0CX72"/>
<dbReference type="EMBL" id="LDJM01000045">
    <property type="protein sequence ID" value="KRG74303.1"/>
    <property type="molecule type" value="Genomic_DNA"/>
</dbReference>
<comment type="caution">
    <text evidence="10">The sequence shown here is derived from an EMBL/GenBank/DDBJ whole genome shotgun (WGS) entry which is preliminary data.</text>
</comment>
<evidence type="ECO:0000256" key="6">
    <source>
        <dbReference type="PIRSR" id="PIRSR000429-1"/>
    </source>
</evidence>
<dbReference type="InterPro" id="IPR020610">
    <property type="entry name" value="Thiolase_AS"/>
</dbReference>
<dbReference type="FunFam" id="3.40.47.10:FF:000010">
    <property type="entry name" value="Acetyl-CoA acetyltransferase (Thiolase)"/>
    <property type="match status" value="1"/>
</dbReference>
<dbReference type="CDD" id="cd00751">
    <property type="entry name" value="thiolase"/>
    <property type="match status" value="1"/>
</dbReference>
<dbReference type="EC" id="2.3.1.16" evidence="5"/>
<feature type="domain" description="Thiolase N-terminal" evidence="8">
    <location>
        <begin position="9"/>
        <end position="271"/>
    </location>
</feature>
<protein>
    <recommendedName>
        <fullName evidence="5">acetyl-CoA C-acyltransferase</fullName>
        <ecNumber evidence="5">2.3.1.16</ecNumber>
    </recommendedName>
</protein>
<dbReference type="GO" id="GO:0006635">
    <property type="term" value="P:fatty acid beta-oxidation"/>
    <property type="evidence" value="ECO:0007669"/>
    <property type="project" value="TreeGrafter"/>
</dbReference>
<feature type="domain" description="Thiolase C-terminal" evidence="9">
    <location>
        <begin position="278"/>
        <end position="399"/>
    </location>
</feature>
<proteinExistence type="inferred from homology"/>
<dbReference type="InterPro" id="IPR020616">
    <property type="entry name" value="Thiolase_N"/>
</dbReference>
<dbReference type="Gene3D" id="3.40.47.10">
    <property type="match status" value="1"/>
</dbReference>
<sequence>MSKQIQDAYIVAATRTPVGKAPKGMFRNTRPDDMLAHVLKSVVAQAPGIDVNRIDDAIIGCAMPEGEQGMNVARIGTLLAGLPNTVAAQTINRFCSSGLQAVALAADQIRLGNADLMLAGGTESMSMVPMMGNKIAMAPSVFDNDHVAIAYGMGITAEKVAQEWKVSREDQDAFALASHEKALAAIASGQFRDEISPYEILSQLPELGSGKIITRRQIVDTDEGPRAGSSIEGLAKLKPVFRNGAFGGSVTAGNSSQMSDGAGAVLLASEQAIKDYGLTPLARFVSFSVAGVRPEVMGIGPIEAIPKALKQAGLSQDQLDWIELNEAFAAQALAVMRTCELDPSKVNPLGGAIALGHPLGATGAIRTATLVHGLRRTQQKYGMVTMCIGTGMGAAGIFEAL</sequence>